<dbReference type="GO" id="GO:0004674">
    <property type="term" value="F:protein serine/threonine kinase activity"/>
    <property type="evidence" value="ECO:0007669"/>
    <property type="project" value="UniProtKB-KW"/>
</dbReference>
<dbReference type="GeneID" id="87866907"/>
<dbReference type="Proteomes" id="UP001278500">
    <property type="component" value="Unassembled WGS sequence"/>
</dbReference>
<evidence type="ECO:0000313" key="18">
    <source>
        <dbReference type="EMBL" id="KAK3340134.1"/>
    </source>
</evidence>
<keyword evidence="8 16" id="KW-0547">Nucleotide-binding</keyword>
<protein>
    <recommendedName>
        <fullName evidence="5">EKC/KEOPS complex subunit BUD32</fullName>
        <ecNumber evidence="3">2.7.11.1</ecNumber>
    </recommendedName>
    <alternativeName>
        <fullName evidence="11 12">Atypical Serine/threonine protein kinase BUD32</fullName>
    </alternativeName>
    <alternativeName>
        <fullName evidence="4">EKC/KEOPS complex subunit bud32</fullName>
    </alternativeName>
</protein>
<keyword evidence="6" id="KW-0723">Serine/threonine-protein kinase</keyword>
<dbReference type="RefSeq" id="XP_062679076.1">
    <property type="nucleotide sequence ID" value="XM_062829753.1"/>
</dbReference>
<feature type="active site" description="Proton acceptor" evidence="15">
    <location>
        <position position="175"/>
    </location>
</feature>
<dbReference type="GO" id="GO:0004713">
    <property type="term" value="F:protein tyrosine kinase activity"/>
    <property type="evidence" value="ECO:0007669"/>
    <property type="project" value="InterPro"/>
</dbReference>
<accession>A0AAE0JAJ7</accession>
<dbReference type="EMBL" id="JAUEPP010000006">
    <property type="protein sequence ID" value="KAK3340134.1"/>
    <property type="molecule type" value="Genomic_DNA"/>
</dbReference>
<keyword evidence="10 16" id="KW-0067">ATP-binding</keyword>
<evidence type="ECO:0000256" key="1">
    <source>
        <dbReference type="ARBA" id="ARBA00003747"/>
    </source>
</evidence>
<reference evidence="18" key="1">
    <citation type="journal article" date="2023" name="Mol. Phylogenet. Evol.">
        <title>Genome-scale phylogeny and comparative genomics of the fungal order Sordariales.</title>
        <authorList>
            <person name="Hensen N."/>
            <person name="Bonometti L."/>
            <person name="Westerberg I."/>
            <person name="Brannstrom I.O."/>
            <person name="Guillou S."/>
            <person name="Cros-Aarteil S."/>
            <person name="Calhoun S."/>
            <person name="Haridas S."/>
            <person name="Kuo A."/>
            <person name="Mondo S."/>
            <person name="Pangilinan J."/>
            <person name="Riley R."/>
            <person name="LaButti K."/>
            <person name="Andreopoulos B."/>
            <person name="Lipzen A."/>
            <person name="Chen C."/>
            <person name="Yan M."/>
            <person name="Daum C."/>
            <person name="Ng V."/>
            <person name="Clum A."/>
            <person name="Steindorff A."/>
            <person name="Ohm R.A."/>
            <person name="Martin F."/>
            <person name="Silar P."/>
            <person name="Natvig D.O."/>
            <person name="Lalanne C."/>
            <person name="Gautier V."/>
            <person name="Ament-Velasquez S.L."/>
            <person name="Kruys A."/>
            <person name="Hutchinson M.I."/>
            <person name="Powell A.J."/>
            <person name="Barry K."/>
            <person name="Miller A.N."/>
            <person name="Grigoriev I.V."/>
            <person name="Debuchy R."/>
            <person name="Gladieux P."/>
            <person name="Hiltunen Thoren M."/>
            <person name="Johannesson H."/>
        </authorList>
    </citation>
    <scope>NUCLEOTIDE SEQUENCE</scope>
    <source>
        <strain evidence="18">CBS 560.94</strain>
    </source>
</reference>
<dbReference type="InterPro" id="IPR008266">
    <property type="entry name" value="Tyr_kinase_AS"/>
</dbReference>
<evidence type="ECO:0000259" key="17">
    <source>
        <dbReference type="PROSITE" id="PS50011"/>
    </source>
</evidence>
<comment type="function">
    <text evidence="1">Component of the EKC/KEOPS complex that is required for the formation of a threonylcarbamoyl group on adenosine at position 37 (t(6)A37) in tRNAs that read codons beginning with adenine. The complex is probably involved in the transfer of the threonylcarbamoyl moiety of threonylcarbamoyl-AMP (TC-AMP) to the N6 group of A37. BUD32 has ATPase activity in the context of the EKC/KEOPS complex and likely plays a supporting role to the catalytic subunit KAE1. The EKC/KEOPS complex also promotes both telomere uncapping and telomere elongation. The complex is required for efficient recruitment of transcriptional coactivators.</text>
</comment>
<evidence type="ECO:0000256" key="7">
    <source>
        <dbReference type="ARBA" id="ARBA00022679"/>
    </source>
</evidence>
<dbReference type="PROSITE" id="PS00109">
    <property type="entry name" value="PROTEIN_KINASE_TYR"/>
    <property type="match status" value="1"/>
</dbReference>
<comment type="catalytic activity">
    <reaction evidence="14">
        <text>L-seryl-[protein] + ATP = O-phospho-L-seryl-[protein] + ADP + H(+)</text>
        <dbReference type="Rhea" id="RHEA:17989"/>
        <dbReference type="Rhea" id="RHEA-COMP:9863"/>
        <dbReference type="Rhea" id="RHEA-COMP:11604"/>
        <dbReference type="ChEBI" id="CHEBI:15378"/>
        <dbReference type="ChEBI" id="CHEBI:29999"/>
        <dbReference type="ChEBI" id="CHEBI:30616"/>
        <dbReference type="ChEBI" id="CHEBI:83421"/>
        <dbReference type="ChEBI" id="CHEBI:456216"/>
        <dbReference type="EC" id="2.7.11.1"/>
    </reaction>
</comment>
<keyword evidence="9 18" id="KW-0418">Kinase</keyword>
<gene>
    <name evidence="18" type="ORF">B0H65DRAFT_550626</name>
</gene>
<dbReference type="InterPro" id="IPR011009">
    <property type="entry name" value="Kinase-like_dom_sf"/>
</dbReference>
<feature type="binding site" evidence="16">
    <location>
        <position position="196"/>
    </location>
    <ligand>
        <name>ATP</name>
        <dbReference type="ChEBI" id="CHEBI:30616"/>
    </ligand>
</feature>
<dbReference type="SMART" id="SM00219">
    <property type="entry name" value="TyrKc"/>
    <property type="match status" value="1"/>
</dbReference>
<evidence type="ECO:0000256" key="16">
    <source>
        <dbReference type="PIRSR" id="PIRSR630616-2"/>
    </source>
</evidence>
<evidence type="ECO:0000256" key="13">
    <source>
        <dbReference type="ARBA" id="ARBA00047899"/>
    </source>
</evidence>
<proteinExistence type="predicted"/>
<dbReference type="Gene3D" id="1.10.510.10">
    <property type="entry name" value="Transferase(Phosphotransferase) domain 1"/>
    <property type="match status" value="1"/>
</dbReference>
<evidence type="ECO:0000256" key="14">
    <source>
        <dbReference type="ARBA" id="ARBA00048679"/>
    </source>
</evidence>
<evidence type="ECO:0000256" key="5">
    <source>
        <dbReference type="ARBA" id="ARBA00019973"/>
    </source>
</evidence>
<sequence>MDRLGLDPFLNTHFRDWKLGHTSVASVGAGVRYHVNSDGGVIQTWRRVERLGSDSFGHVWKERGLDGRTLNHVRVVKQLRKDRPNFIQSSRRELYALTTFSKRTAPEHHKLFVQLLNWYEDRECLFLTMEYVRHGDLQRYIEIGTKFPDRQAPLITGQIASALQYMHTKGFVHRDLRPSNILVAAEGPAWSVKLADFGIATNVEDTWPSKDYIRTSGYMAPEMVDSPQYYTTAVDVWALGAVVFCLLVGIPHFHKLDDMLGYCAGIRQFPTSVLGASTELSIDFILNAMDPVPDKRMSIQKALNHKWLHVIEDASVVEHRYVRAHSDLAHPV</sequence>
<dbReference type="EC" id="2.7.11.1" evidence="3"/>
<name>A0AAE0JAJ7_9PEZI</name>
<dbReference type="PANTHER" id="PTHR24350">
    <property type="entry name" value="SERINE/THREONINE-PROTEIN KINASE IAL-RELATED"/>
    <property type="match status" value="1"/>
</dbReference>
<dbReference type="PROSITE" id="PS50011">
    <property type="entry name" value="PROTEIN_KINASE_DOM"/>
    <property type="match status" value="1"/>
</dbReference>
<dbReference type="GO" id="GO:0005524">
    <property type="term" value="F:ATP binding"/>
    <property type="evidence" value="ECO:0007669"/>
    <property type="project" value="UniProtKB-KW"/>
</dbReference>
<reference evidence="18" key="2">
    <citation type="submission" date="2023-06" db="EMBL/GenBank/DDBJ databases">
        <authorList>
            <consortium name="Lawrence Berkeley National Laboratory"/>
            <person name="Haridas S."/>
            <person name="Hensen N."/>
            <person name="Bonometti L."/>
            <person name="Westerberg I."/>
            <person name="Brannstrom I.O."/>
            <person name="Guillou S."/>
            <person name="Cros-Aarteil S."/>
            <person name="Calhoun S."/>
            <person name="Kuo A."/>
            <person name="Mondo S."/>
            <person name="Pangilinan J."/>
            <person name="Riley R."/>
            <person name="Labutti K."/>
            <person name="Andreopoulos B."/>
            <person name="Lipzen A."/>
            <person name="Chen C."/>
            <person name="Yanf M."/>
            <person name="Daum C."/>
            <person name="Ng V."/>
            <person name="Clum A."/>
            <person name="Steindorff A."/>
            <person name="Ohm R."/>
            <person name="Martin F."/>
            <person name="Silar P."/>
            <person name="Natvig D."/>
            <person name="Lalanne C."/>
            <person name="Gautier V."/>
            <person name="Ament-Velasquez S.L."/>
            <person name="Kruys A."/>
            <person name="Hutchinson M.I."/>
            <person name="Powell A.J."/>
            <person name="Barry K."/>
            <person name="Miller A.N."/>
            <person name="Grigoriev I.V."/>
            <person name="Debuchy R."/>
            <person name="Gladieux P."/>
            <person name="Thoren M.H."/>
            <person name="Johannesson H."/>
        </authorList>
    </citation>
    <scope>NUCLEOTIDE SEQUENCE</scope>
    <source>
        <strain evidence="18">CBS 560.94</strain>
    </source>
</reference>
<comment type="subunit">
    <text evidence="2">Component of the EKC/KEOPS complex composed of at least BUD32, CGI121, GON7, KAE1 and PCC1; the whole complex dimerizes.</text>
</comment>
<dbReference type="InterPro" id="IPR030616">
    <property type="entry name" value="Aur-like"/>
</dbReference>
<evidence type="ECO:0000256" key="2">
    <source>
        <dbReference type="ARBA" id="ARBA00011534"/>
    </source>
</evidence>
<evidence type="ECO:0000313" key="19">
    <source>
        <dbReference type="Proteomes" id="UP001278500"/>
    </source>
</evidence>
<comment type="caution">
    <text evidence="18">The sequence shown here is derived from an EMBL/GenBank/DDBJ whole genome shotgun (WGS) entry which is preliminary data.</text>
</comment>
<evidence type="ECO:0000256" key="11">
    <source>
        <dbReference type="ARBA" id="ARBA00030980"/>
    </source>
</evidence>
<evidence type="ECO:0000256" key="12">
    <source>
        <dbReference type="ARBA" id="ARBA00033194"/>
    </source>
</evidence>
<dbReference type="SUPFAM" id="SSF56112">
    <property type="entry name" value="Protein kinase-like (PK-like)"/>
    <property type="match status" value="1"/>
</dbReference>
<dbReference type="Pfam" id="PF00069">
    <property type="entry name" value="Pkinase"/>
    <property type="match status" value="1"/>
</dbReference>
<evidence type="ECO:0000256" key="3">
    <source>
        <dbReference type="ARBA" id="ARBA00012513"/>
    </source>
</evidence>
<evidence type="ECO:0000256" key="6">
    <source>
        <dbReference type="ARBA" id="ARBA00022527"/>
    </source>
</evidence>
<evidence type="ECO:0000256" key="10">
    <source>
        <dbReference type="ARBA" id="ARBA00022840"/>
    </source>
</evidence>
<evidence type="ECO:0000256" key="15">
    <source>
        <dbReference type="PIRSR" id="PIRSR630616-1"/>
    </source>
</evidence>
<organism evidence="18 19">
    <name type="scientific">Neurospora tetraspora</name>
    <dbReference type="NCBI Taxonomy" id="94610"/>
    <lineage>
        <taxon>Eukaryota</taxon>
        <taxon>Fungi</taxon>
        <taxon>Dikarya</taxon>
        <taxon>Ascomycota</taxon>
        <taxon>Pezizomycotina</taxon>
        <taxon>Sordariomycetes</taxon>
        <taxon>Sordariomycetidae</taxon>
        <taxon>Sordariales</taxon>
        <taxon>Sordariaceae</taxon>
        <taxon>Neurospora</taxon>
    </lineage>
</organism>
<feature type="domain" description="Protein kinase" evidence="17">
    <location>
        <begin position="45"/>
        <end position="308"/>
    </location>
</feature>
<keyword evidence="19" id="KW-1185">Reference proteome</keyword>
<comment type="catalytic activity">
    <reaction evidence="13">
        <text>L-threonyl-[protein] + ATP = O-phospho-L-threonyl-[protein] + ADP + H(+)</text>
        <dbReference type="Rhea" id="RHEA:46608"/>
        <dbReference type="Rhea" id="RHEA-COMP:11060"/>
        <dbReference type="Rhea" id="RHEA-COMP:11605"/>
        <dbReference type="ChEBI" id="CHEBI:15378"/>
        <dbReference type="ChEBI" id="CHEBI:30013"/>
        <dbReference type="ChEBI" id="CHEBI:30616"/>
        <dbReference type="ChEBI" id="CHEBI:61977"/>
        <dbReference type="ChEBI" id="CHEBI:456216"/>
        <dbReference type="EC" id="2.7.11.1"/>
    </reaction>
</comment>
<dbReference type="AlphaFoldDB" id="A0AAE0JAJ7"/>
<keyword evidence="7" id="KW-0808">Transferase</keyword>
<evidence type="ECO:0000256" key="8">
    <source>
        <dbReference type="ARBA" id="ARBA00022741"/>
    </source>
</evidence>
<dbReference type="InterPro" id="IPR000719">
    <property type="entry name" value="Prot_kinase_dom"/>
</dbReference>
<dbReference type="InterPro" id="IPR020635">
    <property type="entry name" value="Tyr_kinase_cat_dom"/>
</dbReference>
<evidence type="ECO:0000256" key="9">
    <source>
        <dbReference type="ARBA" id="ARBA00022777"/>
    </source>
</evidence>
<evidence type="ECO:0000256" key="4">
    <source>
        <dbReference type="ARBA" id="ARBA00013948"/>
    </source>
</evidence>